<dbReference type="PANTHER" id="PTHR45632">
    <property type="entry name" value="LD33804P"/>
    <property type="match status" value="1"/>
</dbReference>
<keyword evidence="6" id="KW-0119">Carbohydrate metabolism</keyword>
<name>A0A9W5B7W1_9HYPH</name>
<evidence type="ECO:0000256" key="5">
    <source>
        <dbReference type="ARBA" id="ARBA00023235"/>
    </source>
</evidence>
<dbReference type="InterPro" id="IPR019936">
    <property type="entry name" value="NanM_proteobact"/>
</dbReference>
<evidence type="ECO:0000256" key="3">
    <source>
        <dbReference type="ARBA" id="ARBA00022737"/>
    </source>
</evidence>
<keyword evidence="5 8" id="KW-0413">Isomerase</keyword>
<protein>
    <submittedName>
        <fullName evidence="8">N-acetylneuraminate epimerase</fullName>
        <ecNumber evidence="8">5.1.3.24</ecNumber>
    </submittedName>
</protein>
<organism evidence="8 9">
    <name type="scientific">Agrobacterium genomosp. 2 str. CFBP 5494</name>
    <dbReference type="NCBI Taxonomy" id="1183436"/>
    <lineage>
        <taxon>Bacteria</taxon>
        <taxon>Pseudomonadati</taxon>
        <taxon>Pseudomonadota</taxon>
        <taxon>Alphaproteobacteria</taxon>
        <taxon>Hyphomicrobiales</taxon>
        <taxon>Rhizobiaceae</taxon>
        <taxon>Rhizobium/Agrobacterium group</taxon>
        <taxon>Agrobacterium</taxon>
        <taxon>Agrobacterium tumefaciens complex</taxon>
    </lineage>
</organism>
<evidence type="ECO:0000256" key="4">
    <source>
        <dbReference type="ARBA" id="ARBA00022764"/>
    </source>
</evidence>
<dbReference type="EMBL" id="FBVY01000047">
    <property type="protein sequence ID" value="CUX03218.1"/>
    <property type="molecule type" value="Genomic_DNA"/>
</dbReference>
<evidence type="ECO:0000313" key="9">
    <source>
        <dbReference type="Proteomes" id="UP000191933"/>
    </source>
</evidence>
<evidence type="ECO:0000256" key="2">
    <source>
        <dbReference type="ARBA" id="ARBA00022729"/>
    </source>
</evidence>
<dbReference type="SUPFAM" id="SSF117281">
    <property type="entry name" value="Kelch motif"/>
    <property type="match status" value="1"/>
</dbReference>
<keyword evidence="4" id="KW-0574">Periplasm</keyword>
<evidence type="ECO:0000256" key="7">
    <source>
        <dbReference type="SAM" id="SignalP"/>
    </source>
</evidence>
<feature type="chain" id="PRO_5040833003" evidence="7">
    <location>
        <begin position="27"/>
        <end position="388"/>
    </location>
</feature>
<comment type="caution">
    <text evidence="8">The sequence shown here is derived from an EMBL/GenBank/DDBJ whole genome shotgun (WGS) entry which is preliminary data.</text>
</comment>
<keyword evidence="1" id="KW-0880">Kelch repeat</keyword>
<dbReference type="PANTHER" id="PTHR45632:SF3">
    <property type="entry name" value="KELCH-LIKE PROTEIN 32"/>
    <property type="match status" value="1"/>
</dbReference>
<evidence type="ECO:0000256" key="6">
    <source>
        <dbReference type="ARBA" id="ARBA00023277"/>
    </source>
</evidence>
<dbReference type="InterPro" id="IPR056734">
    <property type="entry name" value="NANM"/>
</dbReference>
<reference evidence="8 9" key="1">
    <citation type="submission" date="2016-01" db="EMBL/GenBank/DDBJ databases">
        <authorList>
            <person name="Regsiter A."/>
            <person name="william w."/>
        </authorList>
    </citation>
    <scope>NUCLEOTIDE SEQUENCE [LARGE SCALE GENOMIC DNA]</scope>
    <source>
        <strain evidence="8 9">CFBP 5494</strain>
    </source>
</reference>
<dbReference type="Pfam" id="PF24996">
    <property type="entry name" value="NANM"/>
    <property type="match status" value="1"/>
</dbReference>
<feature type="signal peptide" evidence="7">
    <location>
        <begin position="1"/>
        <end position="26"/>
    </location>
</feature>
<keyword evidence="2 7" id="KW-0732">Signal</keyword>
<keyword evidence="3" id="KW-0677">Repeat</keyword>
<keyword evidence="9" id="KW-1185">Reference proteome</keyword>
<dbReference type="Proteomes" id="UP000191933">
    <property type="component" value="Unassembled WGS sequence"/>
</dbReference>
<dbReference type="NCBIfam" id="TIGR03547">
    <property type="entry name" value="muta_rot_YjhT"/>
    <property type="match status" value="1"/>
</dbReference>
<gene>
    <name evidence="8" type="primary">nanM</name>
    <name evidence="8" type="ORF">AGR2A_pb10037</name>
</gene>
<accession>A0A9W5B7W1</accession>
<dbReference type="GO" id="GO:0016853">
    <property type="term" value="F:isomerase activity"/>
    <property type="evidence" value="ECO:0007669"/>
    <property type="project" value="UniProtKB-KW"/>
</dbReference>
<evidence type="ECO:0000256" key="1">
    <source>
        <dbReference type="ARBA" id="ARBA00022441"/>
    </source>
</evidence>
<proteinExistence type="predicted"/>
<sequence>MSWNCVAKLIALSSATIALSTVTAMAGEAWPDLPVGIKNGISARVGDTAYVGLGSAGTDFYSLDLANPASGWAKRAPFTGPATNGAAVAASGGKIFVFSGNGKASADAKSPIIFDTVYAYDTASDSWSKLDTQTPAGLSGAKALPLNDGRIAIVGGYNKELFDKYLADVASIDKDKDPEGFKKLVDSYMGMAPEDYRWNTKVLSYDPEANSWGTLGDNPFLPNCDSAVVAQGVDAFMVVSGEIKPGLRTPAVKSIKVEGQQTVWKELADLPKPAADNRQEGVAGAYAGEVAGALLVAGGANFKGAQANAEAGKWFAHDGLKKDWRDEVYSFDGAGWSEVGKLPRGLAYGASFSTPDGLLLAGGEDDEGKPRSEVFLLRWAGKGVTIEN</sequence>
<dbReference type="RefSeq" id="WP_035226509.1">
    <property type="nucleotide sequence ID" value="NZ_LT009721.1"/>
</dbReference>
<dbReference type="EC" id="5.1.3.24" evidence="8"/>
<dbReference type="Gene3D" id="2.120.10.80">
    <property type="entry name" value="Kelch-type beta propeller"/>
    <property type="match status" value="2"/>
</dbReference>
<dbReference type="InterPro" id="IPR015915">
    <property type="entry name" value="Kelch-typ_b-propeller"/>
</dbReference>
<dbReference type="NCBIfam" id="NF010730">
    <property type="entry name" value="PRK14131.1"/>
    <property type="match status" value="1"/>
</dbReference>
<evidence type="ECO:0000313" key="8">
    <source>
        <dbReference type="EMBL" id="CUX03218.1"/>
    </source>
</evidence>
<dbReference type="AlphaFoldDB" id="A0A9W5B7W1"/>